<evidence type="ECO:0000313" key="8">
    <source>
        <dbReference type="Proteomes" id="UP000183365"/>
    </source>
</evidence>
<evidence type="ECO:0000256" key="4">
    <source>
        <dbReference type="ARBA" id="ARBA00023136"/>
    </source>
</evidence>
<dbReference type="EMBL" id="FQNF01000036">
    <property type="protein sequence ID" value="SGZ40002.1"/>
    <property type="molecule type" value="Genomic_DNA"/>
</dbReference>
<dbReference type="OrthoDB" id="67566at2759"/>
<dbReference type="Pfam" id="PF04756">
    <property type="entry name" value="OST3_OST6"/>
    <property type="match status" value="1"/>
</dbReference>
<keyword evidence="8" id="KW-1185">Reference proteome</keyword>
<feature type="signal peptide" evidence="6">
    <location>
        <begin position="1"/>
        <end position="18"/>
    </location>
</feature>
<feature type="chain" id="PRO_5012701715" description="Dolichyl-diphosphooligosaccharide--protein glycosyltransferase subunit OST6" evidence="6">
    <location>
        <begin position="19"/>
        <end position="482"/>
    </location>
</feature>
<keyword evidence="4 5" id="KW-0472">Membrane</keyword>
<dbReference type="InterPro" id="IPR021149">
    <property type="entry name" value="OligosaccharylTrfase_OST3/OST6"/>
</dbReference>
<organism evidence="7 8">
    <name type="scientific">Hanseniaspora guilliermondii</name>
    <dbReference type="NCBI Taxonomy" id="56406"/>
    <lineage>
        <taxon>Eukaryota</taxon>
        <taxon>Fungi</taxon>
        <taxon>Dikarya</taxon>
        <taxon>Ascomycota</taxon>
        <taxon>Saccharomycotina</taxon>
        <taxon>Saccharomycetes</taxon>
        <taxon>Saccharomycodales</taxon>
        <taxon>Saccharomycodaceae</taxon>
        <taxon>Hanseniaspora</taxon>
    </lineage>
</organism>
<dbReference type="Proteomes" id="UP000183365">
    <property type="component" value="Unassembled WGS sequence"/>
</dbReference>
<protein>
    <recommendedName>
        <fullName evidence="9">Dolichyl-diphosphooligosaccharide--protein glycosyltransferase subunit OST6</fullName>
    </recommendedName>
</protein>
<feature type="transmembrane region" description="Helical" evidence="5">
    <location>
        <begin position="400"/>
        <end position="424"/>
    </location>
</feature>
<accession>A0A1L0B0R8</accession>
<dbReference type="GO" id="GO:0016020">
    <property type="term" value="C:membrane"/>
    <property type="evidence" value="ECO:0007669"/>
    <property type="project" value="UniProtKB-SubCell"/>
</dbReference>
<name>A0A1L0B0R8_9ASCO</name>
<comment type="subcellular location">
    <subcellularLocation>
        <location evidence="1">Membrane</location>
        <topology evidence="1">Multi-pass membrane protein</topology>
    </subcellularLocation>
</comment>
<dbReference type="VEuPathDB" id="FungiDB:HGUI_02202"/>
<evidence type="ECO:0000256" key="3">
    <source>
        <dbReference type="ARBA" id="ARBA00022989"/>
    </source>
</evidence>
<proteinExistence type="predicted"/>
<sequence length="482" mass="57126">MILLSLLYTLICNLAILSSNVVVDKLPSFDINIDEIDNNYDIFFIEVNSNDVFNKWLNNTNYIATHYSLIYLFNSDHDNKFANVHDYVTTELKTFSKHMLETGYNRINRNCYITSSQEELENEYEYESINNAIKENGFFYIDNLLQCQENIKTLTFIVDLKNIELYDIEILSDSESRLIIFPPTITLNDYYKQKYQIQSSMFWDGDDINNEDTPSLLLEDEDFENNYGDDVIEEKPPSSTELFDKFMNECKFSLLGSRYVPEVVFFEYEDLHLEHIAYDFNDWRFKFWDYLAKTLVIYINMPSSIQEQTNVFLYYFVVFFAILLVLKKKVLPHLTRKTEDEETADANKGRQVLFMFILFSFMIIISSITGYQFVKLNSIVLLVRDDNTKDLVYFAGTFNWQFGIETAIISVVYIILMYMMLLILKKSREIDDDEELYKSDRKEVILNVVSMLLILYLLKVLSHDILTMKIFKQIKYNNEYAY</sequence>
<evidence type="ECO:0000256" key="5">
    <source>
        <dbReference type="SAM" id="Phobius"/>
    </source>
</evidence>
<keyword evidence="2 5" id="KW-0812">Transmembrane</keyword>
<keyword evidence="3 5" id="KW-1133">Transmembrane helix</keyword>
<feature type="transmembrane region" description="Helical" evidence="5">
    <location>
        <begin position="444"/>
        <end position="462"/>
    </location>
</feature>
<keyword evidence="6" id="KW-0732">Signal</keyword>
<gene>
    <name evidence="7" type="ORF">HGUI_02202</name>
</gene>
<feature type="transmembrane region" description="Helical" evidence="5">
    <location>
        <begin position="312"/>
        <end position="331"/>
    </location>
</feature>
<evidence type="ECO:0000313" key="7">
    <source>
        <dbReference type="EMBL" id="SGZ40002.1"/>
    </source>
</evidence>
<evidence type="ECO:0008006" key="9">
    <source>
        <dbReference type="Google" id="ProtNLM"/>
    </source>
</evidence>
<feature type="transmembrane region" description="Helical" evidence="5">
    <location>
        <begin position="352"/>
        <end position="374"/>
    </location>
</feature>
<evidence type="ECO:0000256" key="1">
    <source>
        <dbReference type="ARBA" id="ARBA00004141"/>
    </source>
</evidence>
<dbReference type="AlphaFoldDB" id="A0A1L0B0R8"/>
<reference evidence="8" key="1">
    <citation type="submission" date="2016-11" db="EMBL/GenBank/DDBJ databases">
        <authorList>
            <person name="Guldener U."/>
        </authorList>
    </citation>
    <scope>NUCLEOTIDE SEQUENCE [LARGE SCALE GENOMIC DNA]</scope>
</reference>
<evidence type="ECO:0000256" key="2">
    <source>
        <dbReference type="ARBA" id="ARBA00022692"/>
    </source>
</evidence>
<evidence type="ECO:0000256" key="6">
    <source>
        <dbReference type="SAM" id="SignalP"/>
    </source>
</evidence>